<dbReference type="OrthoDB" id="6515930at2759"/>
<keyword evidence="4" id="KW-1185">Reference proteome</keyword>
<dbReference type="Proteomes" id="UP000230750">
    <property type="component" value="Unassembled WGS sequence"/>
</dbReference>
<dbReference type="PROSITE" id="PS50825">
    <property type="entry name" value="HYR"/>
    <property type="match status" value="4"/>
</dbReference>
<dbReference type="PANTHER" id="PTHR24273">
    <property type="entry name" value="FI04643P-RELATED"/>
    <property type="match status" value="1"/>
</dbReference>
<accession>A0A2G8LN54</accession>
<feature type="domain" description="HYR" evidence="2">
    <location>
        <begin position="1"/>
        <end position="77"/>
    </location>
</feature>
<proteinExistence type="predicted"/>
<feature type="domain" description="HYR" evidence="2">
    <location>
        <begin position="78"/>
        <end position="162"/>
    </location>
</feature>
<sequence>MREEELGTTEILVFWMEPTAVDVPPGPVQLESRSFAPDSLFPVPATLGQVERRTVSYVFADANLNRATCVFTVSVTAVDTTPPVISGCPGVQQGTVEVGTNEQASIVWTEPTATDLSGTSTLNQRTHPPGSQFPSGVTSVTYSFTDSSNNEATCQFTVVVTTVDTRPPVPIGCPTIVPATVELGVTGTVVSWDVPTATDLSELPVTIVPSRQPNSFFVVGSTEVTYTFTDQAGNMAECLLELLYQKPQVLRSTKIKNKIPHKLPSLTLSLSKLPLEKVDTIPPQVFGCPNTVPEVIELGISRVSVSWPPPFATDDSEPPPVTVGSTAAPGDLFPPGPTTVLYTFTDSSGNANTCEFTVLVTTGHIQWRSQGYWSRGARMVCRGAFDTI</sequence>
<name>A0A2G8LN54_STIJA</name>
<evidence type="ECO:0000256" key="1">
    <source>
        <dbReference type="ARBA" id="ARBA00022737"/>
    </source>
</evidence>
<reference evidence="3 4" key="1">
    <citation type="journal article" date="2017" name="PLoS Biol.">
        <title>The sea cucumber genome provides insights into morphological evolution and visceral regeneration.</title>
        <authorList>
            <person name="Zhang X."/>
            <person name="Sun L."/>
            <person name="Yuan J."/>
            <person name="Sun Y."/>
            <person name="Gao Y."/>
            <person name="Zhang L."/>
            <person name="Li S."/>
            <person name="Dai H."/>
            <person name="Hamel J.F."/>
            <person name="Liu C."/>
            <person name="Yu Y."/>
            <person name="Liu S."/>
            <person name="Lin W."/>
            <person name="Guo K."/>
            <person name="Jin S."/>
            <person name="Xu P."/>
            <person name="Storey K.B."/>
            <person name="Huan P."/>
            <person name="Zhang T."/>
            <person name="Zhou Y."/>
            <person name="Zhang J."/>
            <person name="Lin C."/>
            <person name="Li X."/>
            <person name="Xing L."/>
            <person name="Huo D."/>
            <person name="Sun M."/>
            <person name="Wang L."/>
            <person name="Mercier A."/>
            <person name="Li F."/>
            <person name="Yang H."/>
            <person name="Xiang J."/>
        </authorList>
    </citation>
    <scope>NUCLEOTIDE SEQUENCE [LARGE SCALE GENOMIC DNA]</scope>
    <source>
        <strain evidence="3">Shaxun</strain>
        <tissue evidence="3">Muscle</tissue>
    </source>
</reference>
<evidence type="ECO:0000259" key="2">
    <source>
        <dbReference type="PROSITE" id="PS50825"/>
    </source>
</evidence>
<protein>
    <submittedName>
        <fullName evidence="3">Hyalin</fullName>
    </submittedName>
</protein>
<feature type="domain" description="HYR" evidence="2">
    <location>
        <begin position="278"/>
        <end position="362"/>
    </location>
</feature>
<dbReference type="STRING" id="307972.A0A2G8LN54"/>
<dbReference type="PANTHER" id="PTHR24273:SF32">
    <property type="entry name" value="HYALIN"/>
    <property type="match status" value="1"/>
</dbReference>
<organism evidence="3 4">
    <name type="scientific">Stichopus japonicus</name>
    <name type="common">Sea cucumber</name>
    <dbReference type="NCBI Taxonomy" id="307972"/>
    <lineage>
        <taxon>Eukaryota</taxon>
        <taxon>Metazoa</taxon>
        <taxon>Echinodermata</taxon>
        <taxon>Eleutherozoa</taxon>
        <taxon>Echinozoa</taxon>
        <taxon>Holothuroidea</taxon>
        <taxon>Aspidochirotacea</taxon>
        <taxon>Aspidochirotida</taxon>
        <taxon>Stichopodidae</taxon>
        <taxon>Apostichopus</taxon>
    </lineage>
</organism>
<evidence type="ECO:0000313" key="3">
    <source>
        <dbReference type="EMBL" id="PIK61687.1"/>
    </source>
</evidence>
<evidence type="ECO:0000313" key="4">
    <source>
        <dbReference type="Proteomes" id="UP000230750"/>
    </source>
</evidence>
<feature type="domain" description="HYR" evidence="2">
    <location>
        <begin position="163"/>
        <end position="246"/>
    </location>
</feature>
<gene>
    <name evidence="3" type="ORF">BSL78_01391</name>
</gene>
<dbReference type="EMBL" id="MRZV01000027">
    <property type="protein sequence ID" value="PIK61687.1"/>
    <property type="molecule type" value="Genomic_DNA"/>
</dbReference>
<dbReference type="AlphaFoldDB" id="A0A2G8LN54"/>
<dbReference type="Pfam" id="PF02494">
    <property type="entry name" value="HYR"/>
    <property type="match status" value="4"/>
</dbReference>
<dbReference type="InterPro" id="IPR003410">
    <property type="entry name" value="HYR_dom"/>
</dbReference>
<keyword evidence="1" id="KW-0677">Repeat</keyword>
<comment type="caution">
    <text evidence="3">The sequence shown here is derived from an EMBL/GenBank/DDBJ whole genome shotgun (WGS) entry which is preliminary data.</text>
</comment>